<name>A0A558AJ31_9PSEU</name>
<dbReference type="PANTHER" id="PTHR38436:SF1">
    <property type="entry name" value="ESTER CYCLASE"/>
    <property type="match status" value="1"/>
</dbReference>
<gene>
    <name evidence="2" type="ORF">FNH06_06825</name>
</gene>
<proteinExistence type="predicted"/>
<organism evidence="2 3">
    <name type="scientific">Amycolatopsis acidiphila</name>
    <dbReference type="NCBI Taxonomy" id="715473"/>
    <lineage>
        <taxon>Bacteria</taxon>
        <taxon>Bacillati</taxon>
        <taxon>Actinomycetota</taxon>
        <taxon>Actinomycetes</taxon>
        <taxon>Pseudonocardiales</taxon>
        <taxon>Pseudonocardiaceae</taxon>
        <taxon>Amycolatopsis</taxon>
    </lineage>
</organism>
<dbReference type="GO" id="GO:0030638">
    <property type="term" value="P:polyketide metabolic process"/>
    <property type="evidence" value="ECO:0007669"/>
    <property type="project" value="InterPro"/>
</dbReference>
<dbReference type="EMBL" id="VJZA01000007">
    <property type="protein sequence ID" value="TVT24278.1"/>
    <property type="molecule type" value="Genomic_DNA"/>
</dbReference>
<reference evidence="2 3" key="1">
    <citation type="submission" date="2019-07" db="EMBL/GenBank/DDBJ databases">
        <title>New species of Amycolatopsis and Streptomyces.</title>
        <authorList>
            <person name="Duangmal K."/>
            <person name="Teo W.F.A."/>
            <person name="Lipun K."/>
        </authorList>
    </citation>
    <scope>NUCLEOTIDE SEQUENCE [LARGE SCALE GENOMIC DNA]</scope>
    <source>
        <strain evidence="2 3">JCM 30562</strain>
    </source>
</reference>
<dbReference type="OrthoDB" id="3624661at2"/>
<dbReference type="Gene3D" id="3.10.450.50">
    <property type="match status" value="1"/>
</dbReference>
<evidence type="ECO:0000256" key="1">
    <source>
        <dbReference type="SAM" id="MobiDB-lite"/>
    </source>
</evidence>
<protein>
    <submittedName>
        <fullName evidence="2">Ester cyclase</fullName>
    </submittedName>
</protein>
<dbReference type="Pfam" id="PF07366">
    <property type="entry name" value="SnoaL"/>
    <property type="match status" value="1"/>
</dbReference>
<dbReference type="PANTHER" id="PTHR38436">
    <property type="entry name" value="POLYKETIDE CYCLASE SNOAL-LIKE DOMAIN"/>
    <property type="match status" value="1"/>
</dbReference>
<dbReference type="Proteomes" id="UP000318578">
    <property type="component" value="Unassembled WGS sequence"/>
</dbReference>
<feature type="compositionally biased region" description="Basic residues" evidence="1">
    <location>
        <begin position="27"/>
        <end position="36"/>
    </location>
</feature>
<dbReference type="InterPro" id="IPR032710">
    <property type="entry name" value="NTF2-like_dom_sf"/>
</dbReference>
<sequence length="181" mass="20555">MQIQRAGQGKRLRRDDAVHADQERVGQHRRRAGGRPVRHAVREATVTHKENVVAAWHHAWNDGDLTGLEALLAPDYRRHSRTGTADRREFLAALEATRVAFPDLRTHVEHLAEDGDLVAVNWRSEGTHLGPFHELPVTRRRITTSGMTFARFAGGQVQEEWVSWESGDLFANLGVVNLWEY</sequence>
<comment type="caution">
    <text evidence="2">The sequence shown here is derived from an EMBL/GenBank/DDBJ whole genome shotgun (WGS) entry which is preliminary data.</text>
</comment>
<evidence type="ECO:0000313" key="3">
    <source>
        <dbReference type="Proteomes" id="UP000318578"/>
    </source>
</evidence>
<dbReference type="InterPro" id="IPR009959">
    <property type="entry name" value="Cyclase_SnoaL-like"/>
</dbReference>
<feature type="compositionally biased region" description="Basic and acidic residues" evidence="1">
    <location>
        <begin position="13"/>
        <end position="26"/>
    </location>
</feature>
<dbReference type="SUPFAM" id="SSF54427">
    <property type="entry name" value="NTF2-like"/>
    <property type="match status" value="1"/>
</dbReference>
<evidence type="ECO:0000313" key="2">
    <source>
        <dbReference type="EMBL" id="TVT24278.1"/>
    </source>
</evidence>
<feature type="region of interest" description="Disordered" evidence="1">
    <location>
        <begin position="1"/>
        <end position="36"/>
    </location>
</feature>
<keyword evidence="3" id="KW-1185">Reference proteome</keyword>
<accession>A0A558AJ31</accession>
<dbReference type="AlphaFoldDB" id="A0A558AJ31"/>